<feature type="repeat" description="TPR" evidence="1">
    <location>
        <begin position="81"/>
        <end position="114"/>
    </location>
</feature>
<dbReference type="Proteomes" id="UP000294678">
    <property type="component" value="Unassembled WGS sequence"/>
</dbReference>
<keyword evidence="1" id="KW-0802">TPR repeat</keyword>
<proteinExistence type="predicted"/>
<dbReference type="Pfam" id="PF14559">
    <property type="entry name" value="TPR_19"/>
    <property type="match status" value="1"/>
</dbReference>
<feature type="repeat" description="TPR" evidence="1">
    <location>
        <begin position="115"/>
        <end position="148"/>
    </location>
</feature>
<comment type="caution">
    <text evidence="2">The sequence shown here is derived from an EMBL/GenBank/DDBJ whole genome shotgun (WGS) entry which is preliminary data.</text>
</comment>
<name>A0AA46I6G0_9FUSO</name>
<accession>A0AA46I6G0</accession>
<dbReference type="Gene3D" id="1.25.40.10">
    <property type="entry name" value="Tetratricopeptide repeat domain"/>
    <property type="match status" value="1"/>
</dbReference>
<sequence>MYQKIFNALGEEYLEIKKLFLNKELILAYEKLNEYEKTKKNKNYIYFLKALIWIIQKKNKKSLEYFEKIKYEDIKLLIGKDEYLEILGTIYLEEKKYLEAAKYLQEALTINKTNINAKFNLGIIYIHLKDYKNAYKTFLELEKYNIKNNELKESIKKNIITLEKVMN</sequence>
<dbReference type="PROSITE" id="PS50005">
    <property type="entry name" value="TPR"/>
    <property type="match status" value="2"/>
</dbReference>
<evidence type="ECO:0000256" key="1">
    <source>
        <dbReference type="PROSITE-ProRule" id="PRU00339"/>
    </source>
</evidence>
<dbReference type="SMART" id="SM00028">
    <property type="entry name" value="TPR"/>
    <property type="match status" value="3"/>
</dbReference>
<dbReference type="AlphaFoldDB" id="A0AA46I6G0"/>
<reference evidence="2 3" key="1">
    <citation type="submission" date="2019-03" db="EMBL/GenBank/DDBJ databases">
        <title>Genomic Encyclopedia of Type Strains, Phase IV (KMG-IV): sequencing the most valuable type-strain genomes for metagenomic binning, comparative biology and taxonomic classification.</title>
        <authorList>
            <person name="Goeker M."/>
        </authorList>
    </citation>
    <scope>NUCLEOTIDE SEQUENCE [LARGE SCALE GENOMIC DNA]</scope>
    <source>
        <strain evidence="2 3">DSM 100055</strain>
    </source>
</reference>
<evidence type="ECO:0000313" key="3">
    <source>
        <dbReference type="Proteomes" id="UP000294678"/>
    </source>
</evidence>
<dbReference type="EMBL" id="SOBG01000002">
    <property type="protein sequence ID" value="TDT71741.1"/>
    <property type="molecule type" value="Genomic_DNA"/>
</dbReference>
<dbReference type="RefSeq" id="WP_134112338.1">
    <property type="nucleotide sequence ID" value="NZ_SOBG01000002.1"/>
</dbReference>
<dbReference type="SUPFAM" id="SSF48452">
    <property type="entry name" value="TPR-like"/>
    <property type="match status" value="1"/>
</dbReference>
<evidence type="ECO:0000313" key="2">
    <source>
        <dbReference type="EMBL" id="TDT71741.1"/>
    </source>
</evidence>
<dbReference type="InterPro" id="IPR011990">
    <property type="entry name" value="TPR-like_helical_dom_sf"/>
</dbReference>
<keyword evidence="3" id="KW-1185">Reference proteome</keyword>
<organism evidence="2 3">
    <name type="scientific">Hypnocyclicus thermotrophus</name>
    <dbReference type="NCBI Taxonomy" id="1627895"/>
    <lineage>
        <taxon>Bacteria</taxon>
        <taxon>Fusobacteriati</taxon>
        <taxon>Fusobacteriota</taxon>
        <taxon>Fusobacteriia</taxon>
        <taxon>Fusobacteriales</taxon>
        <taxon>Fusobacteriaceae</taxon>
        <taxon>Hypnocyclicus</taxon>
    </lineage>
</organism>
<dbReference type="InterPro" id="IPR019734">
    <property type="entry name" value="TPR_rpt"/>
</dbReference>
<protein>
    <submittedName>
        <fullName evidence="2">Tetratricopeptide repeat protein</fullName>
    </submittedName>
</protein>
<gene>
    <name evidence="2" type="ORF">EV215_0425</name>
</gene>